<dbReference type="EMBL" id="FOLL01000007">
    <property type="protein sequence ID" value="SFC27088.1"/>
    <property type="molecule type" value="Genomic_DNA"/>
</dbReference>
<dbReference type="InterPro" id="IPR006860">
    <property type="entry name" value="FecR"/>
</dbReference>
<dbReference type="OrthoDB" id="1099963at2"/>
<keyword evidence="5" id="KW-1185">Reference proteome</keyword>
<feature type="domain" description="FecR protein" evidence="2">
    <location>
        <begin position="179"/>
        <end position="272"/>
    </location>
</feature>
<evidence type="ECO:0000313" key="5">
    <source>
        <dbReference type="Proteomes" id="UP000199577"/>
    </source>
</evidence>
<dbReference type="RefSeq" id="WP_090973357.1">
    <property type="nucleotide sequence ID" value="NZ_FOLL01000007.1"/>
</dbReference>
<dbReference type="Gene3D" id="3.55.50.30">
    <property type="match status" value="1"/>
</dbReference>
<keyword evidence="1" id="KW-0472">Membrane</keyword>
<feature type="transmembrane region" description="Helical" evidence="1">
    <location>
        <begin position="77"/>
        <end position="98"/>
    </location>
</feature>
<dbReference type="STRING" id="623281.SAMN05421747_107102"/>
<evidence type="ECO:0000256" key="1">
    <source>
        <dbReference type="SAM" id="Phobius"/>
    </source>
</evidence>
<evidence type="ECO:0000313" key="4">
    <source>
        <dbReference type="EMBL" id="SFC27088.1"/>
    </source>
</evidence>
<dbReference type="Gene3D" id="2.60.120.1440">
    <property type="match status" value="1"/>
</dbReference>
<gene>
    <name evidence="4" type="ORF">SAMN05421747_107102</name>
</gene>
<dbReference type="GO" id="GO:0016989">
    <property type="term" value="F:sigma factor antagonist activity"/>
    <property type="evidence" value="ECO:0007669"/>
    <property type="project" value="TreeGrafter"/>
</dbReference>
<dbReference type="Pfam" id="PF16344">
    <property type="entry name" value="FecR_C"/>
    <property type="match status" value="1"/>
</dbReference>
<reference evidence="4 5" key="1">
    <citation type="submission" date="2016-10" db="EMBL/GenBank/DDBJ databases">
        <authorList>
            <person name="de Groot N.N."/>
        </authorList>
    </citation>
    <scope>NUCLEOTIDE SEQUENCE [LARGE SCALE GENOMIC DNA]</scope>
    <source>
        <strain evidence="4 5">DSM 22900</strain>
    </source>
</reference>
<name>A0A1I1HYQ2_9SPHI</name>
<dbReference type="PANTHER" id="PTHR30273:SF2">
    <property type="entry name" value="PROTEIN FECR"/>
    <property type="match status" value="1"/>
</dbReference>
<dbReference type="Proteomes" id="UP000199577">
    <property type="component" value="Unassembled WGS sequence"/>
</dbReference>
<keyword evidence="1" id="KW-0812">Transmembrane</keyword>
<dbReference type="PANTHER" id="PTHR30273">
    <property type="entry name" value="PERIPLASMIC SIGNAL SENSOR AND SIGMA FACTOR ACTIVATOR FECR-RELATED"/>
    <property type="match status" value="1"/>
</dbReference>
<keyword evidence="1" id="KW-1133">Transmembrane helix</keyword>
<accession>A0A1I1HYQ2</accession>
<protein>
    <submittedName>
        <fullName evidence="4">FecR protein</fullName>
    </submittedName>
</protein>
<feature type="domain" description="Protein FecR C-terminal" evidence="3">
    <location>
        <begin position="319"/>
        <end position="388"/>
    </location>
</feature>
<sequence>MEPKRIEEARQLLDKFRNGRISPEEEILLYRWFHQYRSDISVDSFDSELAALEERLGDQLETYVQGSIRRQRRVAPAWYWAAASVVLAFVAVALYFVAGPYVSAEKLVQHDHAPGGNKAVLVLENGRQVPLGDGYEGNIINHNNYEIRQTADSGLVYQIGKTSDAKYTNDGDAPSPTNTLLTPRGGQYKLTLPDGTLVWLNSDSRITYPVRFDDVREVTVVGEAYFDVTRDENRPFRVHVGEQLVEVLGTEFNVNAYPGGRSTKTVLVSGSVNVSLARNPAGKVTLKPGEFAQVEPDVPNVIGRGNADLAKATAWRNGDFYFDGETLPEIMDVIARWYDVEVVYQTDLANKGTFGGMISRSRKLSAVLQMLESTGKIKFKITEKEVVVMD</sequence>
<dbReference type="InterPro" id="IPR012373">
    <property type="entry name" value="Ferrdict_sens_TM"/>
</dbReference>
<evidence type="ECO:0000259" key="3">
    <source>
        <dbReference type="Pfam" id="PF16344"/>
    </source>
</evidence>
<evidence type="ECO:0000259" key="2">
    <source>
        <dbReference type="Pfam" id="PF04773"/>
    </source>
</evidence>
<dbReference type="AlphaFoldDB" id="A0A1I1HYQ2"/>
<dbReference type="InterPro" id="IPR032508">
    <property type="entry name" value="FecR_C"/>
</dbReference>
<proteinExistence type="predicted"/>
<dbReference type="Pfam" id="PF04773">
    <property type="entry name" value="FecR"/>
    <property type="match status" value="1"/>
</dbReference>
<organism evidence="4 5">
    <name type="scientific">Parapedobacter composti</name>
    <dbReference type="NCBI Taxonomy" id="623281"/>
    <lineage>
        <taxon>Bacteria</taxon>
        <taxon>Pseudomonadati</taxon>
        <taxon>Bacteroidota</taxon>
        <taxon>Sphingobacteriia</taxon>
        <taxon>Sphingobacteriales</taxon>
        <taxon>Sphingobacteriaceae</taxon>
        <taxon>Parapedobacter</taxon>
    </lineage>
</organism>